<comment type="caution">
    <text evidence="1">The sequence shown here is derived from an EMBL/GenBank/DDBJ whole genome shotgun (WGS) entry which is preliminary data.</text>
</comment>
<organism evidence="1 2">
    <name type="scientific">Lindgomyces ingoldianus</name>
    <dbReference type="NCBI Taxonomy" id="673940"/>
    <lineage>
        <taxon>Eukaryota</taxon>
        <taxon>Fungi</taxon>
        <taxon>Dikarya</taxon>
        <taxon>Ascomycota</taxon>
        <taxon>Pezizomycotina</taxon>
        <taxon>Dothideomycetes</taxon>
        <taxon>Pleosporomycetidae</taxon>
        <taxon>Pleosporales</taxon>
        <taxon>Lindgomycetaceae</taxon>
        <taxon>Lindgomyces</taxon>
    </lineage>
</organism>
<dbReference type="Proteomes" id="UP000799755">
    <property type="component" value="Unassembled WGS sequence"/>
</dbReference>
<name>A0ACB6RA60_9PLEO</name>
<gene>
    <name evidence="1" type="ORF">BDR25DRAFT_339304</name>
</gene>
<dbReference type="EMBL" id="MU003494">
    <property type="protein sequence ID" value="KAF2476208.1"/>
    <property type="molecule type" value="Genomic_DNA"/>
</dbReference>
<reference evidence="1" key="1">
    <citation type="journal article" date="2020" name="Stud. Mycol.">
        <title>101 Dothideomycetes genomes: a test case for predicting lifestyles and emergence of pathogens.</title>
        <authorList>
            <person name="Haridas S."/>
            <person name="Albert R."/>
            <person name="Binder M."/>
            <person name="Bloem J."/>
            <person name="Labutti K."/>
            <person name="Salamov A."/>
            <person name="Andreopoulos B."/>
            <person name="Baker S."/>
            <person name="Barry K."/>
            <person name="Bills G."/>
            <person name="Bluhm B."/>
            <person name="Cannon C."/>
            <person name="Castanera R."/>
            <person name="Culley D."/>
            <person name="Daum C."/>
            <person name="Ezra D."/>
            <person name="Gonzalez J."/>
            <person name="Henrissat B."/>
            <person name="Kuo A."/>
            <person name="Liang C."/>
            <person name="Lipzen A."/>
            <person name="Lutzoni F."/>
            <person name="Magnuson J."/>
            <person name="Mondo S."/>
            <person name="Nolan M."/>
            <person name="Ohm R."/>
            <person name="Pangilinan J."/>
            <person name="Park H.-J."/>
            <person name="Ramirez L."/>
            <person name="Alfaro M."/>
            <person name="Sun H."/>
            <person name="Tritt A."/>
            <person name="Yoshinaga Y."/>
            <person name="Zwiers L.-H."/>
            <person name="Turgeon B."/>
            <person name="Goodwin S."/>
            <person name="Spatafora J."/>
            <person name="Crous P."/>
            <person name="Grigoriev I."/>
        </authorList>
    </citation>
    <scope>NUCLEOTIDE SEQUENCE</scope>
    <source>
        <strain evidence="1">ATCC 200398</strain>
    </source>
</reference>
<proteinExistence type="predicted"/>
<accession>A0ACB6RA60</accession>
<keyword evidence="2" id="KW-1185">Reference proteome</keyword>
<sequence>MAVRSKPLAAQQRLPMPSSEDRAHPRNRKRLLPLRTSRVEKTSAIGKESTVETDNKQQEASKTTTRKRPRTTEAKQTAELRRSKRSRKLAQQPLPLQQSEGRKRRLNISESGATGASHKRARHNPDKAAVDSSAEQEEADNVNS</sequence>
<protein>
    <submittedName>
        <fullName evidence="1">Uncharacterized protein</fullName>
    </submittedName>
</protein>
<evidence type="ECO:0000313" key="2">
    <source>
        <dbReference type="Proteomes" id="UP000799755"/>
    </source>
</evidence>
<evidence type="ECO:0000313" key="1">
    <source>
        <dbReference type="EMBL" id="KAF2476208.1"/>
    </source>
</evidence>